<feature type="transmembrane region" description="Helical" evidence="1">
    <location>
        <begin position="20"/>
        <end position="45"/>
    </location>
</feature>
<dbReference type="AlphaFoldDB" id="A0A085JGS5"/>
<keyword evidence="1" id="KW-0812">Transmembrane</keyword>
<keyword evidence="3" id="KW-1185">Reference proteome</keyword>
<dbReference type="EMBL" id="JMPR01000028">
    <property type="protein sequence ID" value="KFD19671.1"/>
    <property type="molecule type" value="Genomic_DNA"/>
</dbReference>
<protein>
    <submittedName>
        <fullName evidence="2">Uncharacterized protein</fullName>
    </submittedName>
</protein>
<sequence>MSGAVGSPFTASMFRFDGLRILAVFIYVNTFSILLWCGLSIALSIKGIYFTHTKKSRTEQGGIVSEVRSGCDFGWCSYQERGEQWITGTKKTGAVAGVSS</sequence>
<organism evidence="2 3">
    <name type="scientific">Tatumella ptyseos ATCC 33301</name>
    <dbReference type="NCBI Taxonomy" id="1005995"/>
    <lineage>
        <taxon>Bacteria</taxon>
        <taxon>Pseudomonadati</taxon>
        <taxon>Pseudomonadota</taxon>
        <taxon>Gammaproteobacteria</taxon>
        <taxon>Enterobacterales</taxon>
        <taxon>Erwiniaceae</taxon>
        <taxon>Tatumella</taxon>
    </lineage>
</organism>
<dbReference type="Proteomes" id="UP000028602">
    <property type="component" value="Unassembled WGS sequence"/>
</dbReference>
<accession>A0A085JGS5</accession>
<evidence type="ECO:0000256" key="1">
    <source>
        <dbReference type="SAM" id="Phobius"/>
    </source>
</evidence>
<keyword evidence="1" id="KW-0472">Membrane</keyword>
<reference evidence="2 3" key="1">
    <citation type="submission" date="2014-05" db="EMBL/GenBank/DDBJ databases">
        <title>ATOL: Assembling a taxonomically balanced genome-scale reconstruction of the evolutionary history of the Enterobacteriaceae.</title>
        <authorList>
            <person name="Plunkett G.III."/>
            <person name="Neeno-Eckwall E.C."/>
            <person name="Glasner J.D."/>
            <person name="Perna N.T."/>
        </authorList>
    </citation>
    <scope>NUCLEOTIDE SEQUENCE [LARGE SCALE GENOMIC DNA]</scope>
    <source>
        <strain evidence="2 3">ATCC 33301</strain>
    </source>
</reference>
<comment type="caution">
    <text evidence="2">The sequence shown here is derived from an EMBL/GenBank/DDBJ whole genome shotgun (WGS) entry which is preliminary data.</text>
</comment>
<name>A0A085JGS5_9GAMM</name>
<proteinExistence type="predicted"/>
<gene>
    <name evidence="2" type="ORF">GTPT_1602</name>
</gene>
<evidence type="ECO:0000313" key="2">
    <source>
        <dbReference type="EMBL" id="KFD19671.1"/>
    </source>
</evidence>
<evidence type="ECO:0000313" key="3">
    <source>
        <dbReference type="Proteomes" id="UP000028602"/>
    </source>
</evidence>
<keyword evidence="1" id="KW-1133">Transmembrane helix</keyword>